<dbReference type="Gene3D" id="1.10.10.10">
    <property type="entry name" value="Winged helix-like DNA-binding domain superfamily/Winged helix DNA-binding domain"/>
    <property type="match status" value="1"/>
</dbReference>
<reference evidence="7 8" key="1">
    <citation type="submission" date="2020-08" db="EMBL/GenBank/DDBJ databases">
        <title>Genomic Encyclopedia of Type Strains, Phase IV (KMG-IV): sequencing the most valuable type-strain genomes for metagenomic binning, comparative biology and taxonomic classification.</title>
        <authorList>
            <person name="Goeker M."/>
        </authorList>
    </citation>
    <scope>NUCLEOTIDE SEQUENCE [LARGE SCALE GENOMIC DNA]</scope>
    <source>
        <strain evidence="7 8">DSM 25481</strain>
    </source>
</reference>
<dbReference type="PANTHER" id="PTHR46577">
    <property type="entry name" value="HTH-TYPE TRANSCRIPTIONAL REGULATORY PROTEIN GABR"/>
    <property type="match status" value="1"/>
</dbReference>
<comment type="caution">
    <text evidence="7">The sequence shown here is derived from an EMBL/GenBank/DDBJ whole genome shotgun (WGS) entry which is preliminary data.</text>
</comment>
<dbReference type="EMBL" id="JACIDR010000001">
    <property type="protein sequence ID" value="MBB3971633.1"/>
    <property type="molecule type" value="Genomic_DNA"/>
</dbReference>
<evidence type="ECO:0000256" key="2">
    <source>
        <dbReference type="ARBA" id="ARBA00022898"/>
    </source>
</evidence>
<evidence type="ECO:0000259" key="6">
    <source>
        <dbReference type="PROSITE" id="PS50949"/>
    </source>
</evidence>
<keyword evidence="3" id="KW-0805">Transcription regulation</keyword>
<evidence type="ECO:0000256" key="5">
    <source>
        <dbReference type="ARBA" id="ARBA00023163"/>
    </source>
</evidence>
<dbReference type="Proteomes" id="UP000528964">
    <property type="component" value="Unassembled WGS sequence"/>
</dbReference>
<dbReference type="InterPro" id="IPR015421">
    <property type="entry name" value="PyrdxlP-dep_Trfase_major"/>
</dbReference>
<dbReference type="SMART" id="SM00345">
    <property type="entry name" value="HTH_GNTR"/>
    <property type="match status" value="1"/>
</dbReference>
<evidence type="ECO:0000313" key="7">
    <source>
        <dbReference type="EMBL" id="MBB3971633.1"/>
    </source>
</evidence>
<keyword evidence="8" id="KW-1185">Reference proteome</keyword>
<dbReference type="GO" id="GO:0003677">
    <property type="term" value="F:DNA binding"/>
    <property type="evidence" value="ECO:0007669"/>
    <property type="project" value="UniProtKB-KW"/>
</dbReference>
<dbReference type="GO" id="GO:0030170">
    <property type="term" value="F:pyridoxal phosphate binding"/>
    <property type="evidence" value="ECO:0007669"/>
    <property type="project" value="InterPro"/>
</dbReference>
<proteinExistence type="inferred from homology"/>
<dbReference type="AlphaFoldDB" id="A0A7W6CV26"/>
<feature type="domain" description="HTH gntR-type" evidence="6">
    <location>
        <begin position="14"/>
        <end position="82"/>
    </location>
</feature>
<dbReference type="CDD" id="cd07377">
    <property type="entry name" value="WHTH_GntR"/>
    <property type="match status" value="1"/>
</dbReference>
<dbReference type="PANTHER" id="PTHR46577:SF1">
    <property type="entry name" value="HTH-TYPE TRANSCRIPTIONAL REGULATORY PROTEIN GABR"/>
    <property type="match status" value="1"/>
</dbReference>
<dbReference type="Pfam" id="PF00155">
    <property type="entry name" value="Aminotran_1_2"/>
    <property type="match status" value="1"/>
</dbReference>
<dbReference type="InterPro" id="IPR036388">
    <property type="entry name" value="WH-like_DNA-bd_sf"/>
</dbReference>
<dbReference type="InterPro" id="IPR000524">
    <property type="entry name" value="Tscrpt_reg_HTH_GntR"/>
</dbReference>
<dbReference type="SUPFAM" id="SSF46785">
    <property type="entry name" value="Winged helix' DNA-binding domain"/>
    <property type="match status" value="1"/>
</dbReference>
<accession>A0A7W6CV26</accession>
<keyword evidence="2" id="KW-0663">Pyridoxal phosphate</keyword>
<gene>
    <name evidence="7" type="ORF">GGR24_000266</name>
</gene>
<dbReference type="GO" id="GO:0003700">
    <property type="term" value="F:DNA-binding transcription factor activity"/>
    <property type="evidence" value="ECO:0007669"/>
    <property type="project" value="InterPro"/>
</dbReference>
<dbReference type="PROSITE" id="PS50949">
    <property type="entry name" value="HTH_GNTR"/>
    <property type="match status" value="1"/>
</dbReference>
<comment type="similarity">
    <text evidence="1">In the C-terminal section; belongs to the class-I pyridoxal-phosphate-dependent aminotransferase family.</text>
</comment>
<name>A0A7W6CV26_9HYPH</name>
<sequence>MTSAWRPRIGAAAGPLYLQIADQIEGALASGDLRAGDRLPPQRALAQELGVDLTTVTRAYAEARRRNLLDAVTGRGSFVAAPRRPAGPAIDLTMNVPPSPRGVRMAEEIGRGLRELLARSDVDTLMSYHAGPGAPGDRACAAAWLRRTLGPVDPERLCISPGAQPALTAVLAMHARGQGVALAEPLTYPGLLAAAAHLRLQIAPVEADQHGMRPDAIEAAAARTGARLIYLNPTICNPTTETMPEARRREIVAVASRLGLTIVEDDPYAPLADDAPPAFAALAPSLTWHVATVSKCLAPGFRTAFVVAPDSAGAAGLARGLRALTLMPAPLMVSLLSCWIRDGVAGEVLAGVRAEAAARQTLAREILPAEARAHPNGLHVWLPLPSRWNRHRLIESARAQGLGVTPSDAFLAGGGDAPEAVRIALGGVPERARLAGALRTLAAVVADAEAAAHEVV</sequence>
<keyword evidence="5" id="KW-0804">Transcription</keyword>
<organism evidence="7 8">
    <name type="scientific">Hansschlegelia beijingensis</name>
    <dbReference type="NCBI Taxonomy" id="1133344"/>
    <lineage>
        <taxon>Bacteria</taxon>
        <taxon>Pseudomonadati</taxon>
        <taxon>Pseudomonadota</taxon>
        <taxon>Alphaproteobacteria</taxon>
        <taxon>Hyphomicrobiales</taxon>
        <taxon>Methylopilaceae</taxon>
        <taxon>Hansschlegelia</taxon>
    </lineage>
</organism>
<evidence type="ECO:0000256" key="4">
    <source>
        <dbReference type="ARBA" id="ARBA00023125"/>
    </source>
</evidence>
<dbReference type="CDD" id="cd00609">
    <property type="entry name" value="AAT_like"/>
    <property type="match status" value="1"/>
</dbReference>
<dbReference type="Pfam" id="PF00392">
    <property type="entry name" value="GntR"/>
    <property type="match status" value="1"/>
</dbReference>
<protein>
    <submittedName>
        <fullName evidence="7">DNA-binding transcriptional MocR family regulator</fullName>
    </submittedName>
</protein>
<evidence type="ECO:0000256" key="3">
    <source>
        <dbReference type="ARBA" id="ARBA00023015"/>
    </source>
</evidence>
<dbReference type="InterPro" id="IPR036390">
    <property type="entry name" value="WH_DNA-bd_sf"/>
</dbReference>
<dbReference type="InterPro" id="IPR004839">
    <property type="entry name" value="Aminotransferase_I/II_large"/>
</dbReference>
<dbReference type="SUPFAM" id="SSF53383">
    <property type="entry name" value="PLP-dependent transferases"/>
    <property type="match status" value="1"/>
</dbReference>
<evidence type="ECO:0000313" key="8">
    <source>
        <dbReference type="Proteomes" id="UP000528964"/>
    </source>
</evidence>
<dbReference type="InterPro" id="IPR015424">
    <property type="entry name" value="PyrdxlP-dep_Trfase"/>
</dbReference>
<evidence type="ECO:0000256" key="1">
    <source>
        <dbReference type="ARBA" id="ARBA00005384"/>
    </source>
</evidence>
<keyword evidence="4 7" id="KW-0238">DNA-binding</keyword>
<dbReference type="InterPro" id="IPR051446">
    <property type="entry name" value="HTH_trans_reg/aminotransferase"/>
</dbReference>
<dbReference type="Gene3D" id="3.40.640.10">
    <property type="entry name" value="Type I PLP-dependent aspartate aminotransferase-like (Major domain)"/>
    <property type="match status" value="1"/>
</dbReference>
<dbReference type="RefSeq" id="WP_183393496.1">
    <property type="nucleotide sequence ID" value="NZ_JACIDR010000001.1"/>
</dbReference>